<dbReference type="OrthoDB" id="6612291at2759"/>
<feature type="transmembrane region" description="Helical" evidence="8">
    <location>
        <begin position="450"/>
        <end position="475"/>
    </location>
</feature>
<feature type="transmembrane region" description="Helical" evidence="8">
    <location>
        <begin position="71"/>
        <end position="91"/>
    </location>
</feature>
<dbReference type="SUPFAM" id="SSF103473">
    <property type="entry name" value="MFS general substrate transporter"/>
    <property type="match status" value="1"/>
</dbReference>
<accession>A0A0M0K1N2</accession>
<dbReference type="InterPro" id="IPR050820">
    <property type="entry name" value="MFS_Sugar_Transporter"/>
</dbReference>
<protein>
    <submittedName>
        <fullName evidence="11">D-xylose-proton symporter-like protein</fullName>
    </submittedName>
</protein>
<dbReference type="InterPro" id="IPR036259">
    <property type="entry name" value="MFS_trans_sf"/>
</dbReference>
<dbReference type="EMBL" id="JWZX01001686">
    <property type="protein sequence ID" value="KOO32791.1"/>
    <property type="molecule type" value="Genomic_DNA"/>
</dbReference>
<evidence type="ECO:0000256" key="1">
    <source>
        <dbReference type="ARBA" id="ARBA00004141"/>
    </source>
</evidence>
<sequence length="493" mass="52846">MTGDLDNGTLDVSLVHRTRRSNWFVYVAFLFPALAGFLFGYDIGGASGAVRSLDVKSNATSGIPLHDIENALYTSASLMGATLGSILVFWIGEPLGRRRELMCGSLLYAVGALVSGLGPGSAATVVTGRAVYGLGIAFSMHSAPVYISEMAPADKRGLLVSLKEGFIVLGILMGFGATAIAEDVLDEATVYRAIWLPTSAIACVIFIGMSLMPESARWLLLRGDPSDFTLIEFTLIVFTLIEFTLIEFTLIEFTRSKVVGASKSGWHEVLRARKALLAGLGLITLQQLTGQPSVLYYQEAIFDDAGFDHFAAYAAVIIGSAKLVATLVTVFYVDRFGRRPLLFAGITMMLGALAVLSTAFALGEPSGTDAKQITLPPGWPPVVVAALVLYVCGYQVGFGPIGWLIISEVFPLRSRSRALSLAVITNFACNLGMTFGLVPMQVALDDLVPGYGQAILFGIYGALCVFSLGFVFCCVPETKGKTLEEIEEMFNRR</sequence>
<dbReference type="InterPro" id="IPR005828">
    <property type="entry name" value="MFS_sugar_transport-like"/>
</dbReference>
<feature type="transmembrane region" description="Helical" evidence="8">
    <location>
        <begin position="23"/>
        <end position="41"/>
    </location>
</feature>
<dbReference type="InterPro" id="IPR005829">
    <property type="entry name" value="Sugar_transporter_CS"/>
</dbReference>
<evidence type="ECO:0000313" key="10">
    <source>
        <dbReference type="EMBL" id="KOO28981.1"/>
    </source>
</evidence>
<dbReference type="PANTHER" id="PTHR48023">
    <property type="entry name" value="D-XYLOSE-PROTON SYMPORTER-LIKE 2"/>
    <property type="match status" value="1"/>
</dbReference>
<dbReference type="PRINTS" id="PR00171">
    <property type="entry name" value="SUGRTRNSPORT"/>
</dbReference>
<feature type="transmembrane region" description="Helical" evidence="8">
    <location>
        <begin position="233"/>
        <end position="251"/>
    </location>
</feature>
<feature type="transmembrane region" description="Helical" evidence="8">
    <location>
        <begin position="310"/>
        <end position="333"/>
    </location>
</feature>
<dbReference type="Proteomes" id="UP000037460">
    <property type="component" value="Unassembled WGS sequence"/>
</dbReference>
<keyword evidence="3 7" id="KW-0813">Transport</keyword>
<proteinExistence type="inferred from homology"/>
<evidence type="ECO:0000313" key="11">
    <source>
        <dbReference type="EMBL" id="KOO32791.1"/>
    </source>
</evidence>
<name>A0A0M0K1N2_9EUKA</name>
<dbReference type="GO" id="GO:0016020">
    <property type="term" value="C:membrane"/>
    <property type="evidence" value="ECO:0007669"/>
    <property type="project" value="UniProtKB-SubCell"/>
</dbReference>
<evidence type="ECO:0000256" key="7">
    <source>
        <dbReference type="RuleBase" id="RU003346"/>
    </source>
</evidence>
<evidence type="ECO:0000256" key="3">
    <source>
        <dbReference type="ARBA" id="ARBA00022448"/>
    </source>
</evidence>
<feature type="transmembrane region" description="Helical" evidence="8">
    <location>
        <begin position="418"/>
        <end position="438"/>
    </location>
</feature>
<feature type="transmembrane region" description="Helical" evidence="8">
    <location>
        <begin position="193"/>
        <end position="212"/>
    </location>
</feature>
<keyword evidence="5 8" id="KW-1133">Transmembrane helix</keyword>
<dbReference type="Gene3D" id="1.20.1250.20">
    <property type="entry name" value="MFS general substrate transporter like domains"/>
    <property type="match status" value="2"/>
</dbReference>
<feature type="domain" description="Major facilitator superfamily (MFS) profile" evidence="9">
    <location>
        <begin position="28"/>
        <end position="479"/>
    </location>
</feature>
<dbReference type="Pfam" id="PF00083">
    <property type="entry name" value="Sugar_tr"/>
    <property type="match status" value="1"/>
</dbReference>
<keyword evidence="4 8" id="KW-0812">Transmembrane</keyword>
<keyword evidence="6 8" id="KW-0472">Membrane</keyword>
<dbReference type="InterPro" id="IPR003663">
    <property type="entry name" value="Sugar/inositol_transpt"/>
</dbReference>
<keyword evidence="12" id="KW-1185">Reference proteome</keyword>
<dbReference type="NCBIfam" id="TIGR00879">
    <property type="entry name" value="SP"/>
    <property type="match status" value="1"/>
</dbReference>
<feature type="transmembrane region" description="Helical" evidence="8">
    <location>
        <begin position="340"/>
        <end position="362"/>
    </location>
</feature>
<reference evidence="12" key="2">
    <citation type="journal article" date="2015" name="PLoS Genet.">
        <title>Genome Sequence and Transcriptome Analyses of Chrysochromulina tobin: Metabolic Tools for Enhanced Algal Fitness in the Prominent Order Prymnesiales (Haptophyceae).</title>
        <authorList>
            <person name="Hovde B.T."/>
            <person name="Deodato C.R."/>
            <person name="Hunsperger H.M."/>
            <person name="Ryken S.A."/>
            <person name="Yost W."/>
            <person name="Jha R.K."/>
            <person name="Patterson J."/>
            <person name="Monnat R.J. Jr."/>
            <person name="Barlow S.B."/>
            <person name="Starkenburg S.R."/>
            <person name="Cattolico R.A."/>
        </authorList>
    </citation>
    <scope>NUCLEOTIDE SEQUENCE</scope>
    <source>
        <strain evidence="12">CCMP291</strain>
    </source>
</reference>
<dbReference type="GO" id="GO:0022857">
    <property type="term" value="F:transmembrane transporter activity"/>
    <property type="evidence" value="ECO:0007669"/>
    <property type="project" value="InterPro"/>
</dbReference>
<evidence type="ECO:0000256" key="8">
    <source>
        <dbReference type="SAM" id="Phobius"/>
    </source>
</evidence>
<evidence type="ECO:0000313" key="12">
    <source>
        <dbReference type="Proteomes" id="UP000037460"/>
    </source>
</evidence>
<feature type="transmembrane region" description="Helical" evidence="8">
    <location>
        <begin position="159"/>
        <end position="181"/>
    </location>
</feature>
<dbReference type="AlphaFoldDB" id="A0A0M0K1N2"/>
<dbReference type="EMBL" id="JWZX01002482">
    <property type="protein sequence ID" value="KOO28981.1"/>
    <property type="molecule type" value="Genomic_DNA"/>
</dbReference>
<feature type="transmembrane region" description="Helical" evidence="8">
    <location>
        <begin position="382"/>
        <end position="406"/>
    </location>
</feature>
<evidence type="ECO:0000256" key="5">
    <source>
        <dbReference type="ARBA" id="ARBA00022989"/>
    </source>
</evidence>
<dbReference type="PROSITE" id="PS50850">
    <property type="entry name" value="MFS"/>
    <property type="match status" value="1"/>
</dbReference>
<comment type="subcellular location">
    <subcellularLocation>
        <location evidence="1">Membrane</location>
        <topology evidence="1">Multi-pass membrane protein</topology>
    </subcellularLocation>
</comment>
<gene>
    <name evidence="11" type="ORF">Ctob_004458</name>
    <name evidence="10" type="ORF">Ctob_005176</name>
</gene>
<feature type="transmembrane region" description="Helical" evidence="8">
    <location>
        <begin position="103"/>
        <end position="124"/>
    </location>
</feature>
<evidence type="ECO:0000256" key="6">
    <source>
        <dbReference type="ARBA" id="ARBA00023136"/>
    </source>
</evidence>
<dbReference type="PANTHER" id="PTHR48023:SF4">
    <property type="entry name" value="D-XYLOSE-PROTON SYMPORTER-LIKE 2"/>
    <property type="match status" value="1"/>
</dbReference>
<dbReference type="GO" id="GO:1904659">
    <property type="term" value="P:D-glucose transmembrane transport"/>
    <property type="evidence" value="ECO:0007669"/>
    <property type="project" value="TreeGrafter"/>
</dbReference>
<evidence type="ECO:0000256" key="2">
    <source>
        <dbReference type="ARBA" id="ARBA00010992"/>
    </source>
</evidence>
<evidence type="ECO:0000256" key="4">
    <source>
        <dbReference type="ARBA" id="ARBA00022692"/>
    </source>
</evidence>
<evidence type="ECO:0000259" key="9">
    <source>
        <dbReference type="PROSITE" id="PS50850"/>
    </source>
</evidence>
<reference evidence="11" key="1">
    <citation type="submission" date="2014-12" db="EMBL/GenBank/DDBJ databases">
        <title>Draft genome of the oleaginous, mixotrophic haptophyte, Chrysochromulina tobin.</title>
        <authorList>
            <person name="Hovde B.T."/>
            <person name="Starkenburg S.R."/>
            <person name="Cattolico R.A."/>
        </authorList>
    </citation>
    <scope>NUCLEOTIDE SEQUENCE</scope>
    <source>
        <strain evidence="11">CCMP291</strain>
    </source>
</reference>
<organism evidence="11 12">
    <name type="scientific">Chrysochromulina tobinii</name>
    <dbReference type="NCBI Taxonomy" id="1460289"/>
    <lineage>
        <taxon>Eukaryota</taxon>
        <taxon>Haptista</taxon>
        <taxon>Haptophyta</taxon>
        <taxon>Prymnesiophyceae</taxon>
        <taxon>Prymnesiales</taxon>
        <taxon>Chrysochromulinaceae</taxon>
        <taxon>Chrysochromulina</taxon>
    </lineage>
</organism>
<dbReference type="PROSITE" id="PS00216">
    <property type="entry name" value="SUGAR_TRANSPORT_1"/>
    <property type="match status" value="1"/>
</dbReference>
<comment type="caution">
    <text evidence="11">The sequence shown here is derived from an EMBL/GenBank/DDBJ whole genome shotgun (WGS) entry which is preliminary data.</text>
</comment>
<dbReference type="InterPro" id="IPR020846">
    <property type="entry name" value="MFS_dom"/>
</dbReference>
<comment type="similarity">
    <text evidence="2 7">Belongs to the major facilitator superfamily. Sugar transporter (TC 2.A.1.1) family.</text>
</comment>